<evidence type="ECO:0000256" key="1">
    <source>
        <dbReference type="SAM" id="SignalP"/>
    </source>
</evidence>
<organism evidence="2 3">
    <name type="scientific">Lysobacter panacisoli</name>
    <dbReference type="NCBI Taxonomy" id="1255263"/>
    <lineage>
        <taxon>Bacteria</taxon>
        <taxon>Pseudomonadati</taxon>
        <taxon>Pseudomonadota</taxon>
        <taxon>Gammaproteobacteria</taxon>
        <taxon>Lysobacterales</taxon>
        <taxon>Lysobacteraceae</taxon>
        <taxon>Lysobacter</taxon>
    </lineage>
</organism>
<evidence type="ECO:0008006" key="4">
    <source>
        <dbReference type="Google" id="ProtNLM"/>
    </source>
</evidence>
<accession>A0ABP9L8E2</accession>
<dbReference type="PROSITE" id="PS51257">
    <property type="entry name" value="PROKAR_LIPOPROTEIN"/>
    <property type="match status" value="1"/>
</dbReference>
<keyword evidence="3" id="KW-1185">Reference proteome</keyword>
<dbReference type="Pfam" id="PF04214">
    <property type="entry name" value="DUF411"/>
    <property type="match status" value="1"/>
</dbReference>
<dbReference type="Proteomes" id="UP001501083">
    <property type="component" value="Unassembled WGS sequence"/>
</dbReference>
<protein>
    <recommendedName>
        <fullName evidence="4">DUF411 domain-containing protein</fullName>
    </recommendedName>
</protein>
<proteinExistence type="predicted"/>
<name>A0ABP9L8E2_9GAMM</name>
<dbReference type="InterPro" id="IPR007332">
    <property type="entry name" value="DUF411"/>
</dbReference>
<feature type="signal peptide" evidence="1">
    <location>
        <begin position="1"/>
        <end position="25"/>
    </location>
</feature>
<evidence type="ECO:0000313" key="2">
    <source>
        <dbReference type="EMBL" id="GAA5073303.1"/>
    </source>
</evidence>
<keyword evidence="1" id="KW-0732">Signal</keyword>
<dbReference type="RefSeq" id="WP_233264166.1">
    <property type="nucleotide sequence ID" value="NZ_BAABKY010000002.1"/>
</dbReference>
<reference evidence="3" key="1">
    <citation type="journal article" date="2019" name="Int. J. Syst. Evol. Microbiol.">
        <title>The Global Catalogue of Microorganisms (GCM) 10K type strain sequencing project: providing services to taxonomists for standard genome sequencing and annotation.</title>
        <authorList>
            <consortium name="The Broad Institute Genomics Platform"/>
            <consortium name="The Broad Institute Genome Sequencing Center for Infectious Disease"/>
            <person name="Wu L."/>
            <person name="Ma J."/>
        </authorList>
    </citation>
    <scope>NUCLEOTIDE SEQUENCE [LARGE SCALE GENOMIC DNA]</scope>
    <source>
        <strain evidence="3">JCM 19212</strain>
    </source>
</reference>
<gene>
    <name evidence="2" type="ORF">GCM10025759_14310</name>
</gene>
<evidence type="ECO:0000313" key="3">
    <source>
        <dbReference type="Proteomes" id="UP001501083"/>
    </source>
</evidence>
<comment type="caution">
    <text evidence="2">The sequence shown here is derived from an EMBL/GenBank/DDBJ whole genome shotgun (WGS) entry which is preliminary data.</text>
</comment>
<feature type="chain" id="PRO_5047162658" description="DUF411 domain-containing protein" evidence="1">
    <location>
        <begin position="26"/>
        <end position="183"/>
    </location>
</feature>
<dbReference type="EMBL" id="BAABKY010000002">
    <property type="protein sequence ID" value="GAA5073303.1"/>
    <property type="molecule type" value="Genomic_DNA"/>
</dbReference>
<sequence>MKRFHRLWLLAPAIAIAACAQPSGAGATGAASRATATPAPVAATSDAPAKAPTAATLPRMLVHHTPGCGCCEVWIAHARGAGFAVEVREAEDIHAVKEHLGVPYGKGSCHTVEVGGYFVEGHVPLEDVKRLLALRPKAKGLAVPGMPAGSPGMEMPDGRVQPYVVELVGLDGTTSVFARHGEG</sequence>